<organism evidence="5">
    <name type="scientific">Providencia stuartii</name>
    <dbReference type="NCBI Taxonomy" id="588"/>
    <lineage>
        <taxon>Bacteria</taxon>
        <taxon>Pseudomonadati</taxon>
        <taxon>Pseudomonadota</taxon>
        <taxon>Gammaproteobacteria</taxon>
        <taxon>Enterobacterales</taxon>
        <taxon>Morganellaceae</taxon>
        <taxon>Providencia</taxon>
    </lineage>
</organism>
<dbReference type="EMBL" id="JAGSRH010000005">
    <property type="protein sequence ID" value="MER5076098.1"/>
    <property type="molecule type" value="Genomic_DNA"/>
</dbReference>
<dbReference type="InterPro" id="IPR050807">
    <property type="entry name" value="TransReg_Diox_bact_type"/>
</dbReference>
<gene>
    <name evidence="5" type="ORF">JRA39_000333</name>
    <name evidence="6" type="ORF">KDV35_04330</name>
</gene>
<dbReference type="InterPro" id="IPR001387">
    <property type="entry name" value="Cro/C1-type_HTH"/>
</dbReference>
<dbReference type="InterPro" id="IPR010982">
    <property type="entry name" value="Lambda_DNA-bd_dom_sf"/>
</dbReference>
<feature type="domain" description="HTH cro/C1-type" evidence="4">
    <location>
        <begin position="12"/>
        <end position="66"/>
    </location>
</feature>
<keyword evidence="3" id="KW-0804">Transcription</keyword>
<evidence type="ECO:0000256" key="1">
    <source>
        <dbReference type="ARBA" id="ARBA00023015"/>
    </source>
</evidence>
<dbReference type="RefSeq" id="WP_154622062.1">
    <property type="nucleotide sequence ID" value="NZ_CP095443.1"/>
</dbReference>
<dbReference type="PROSITE" id="PS50943">
    <property type="entry name" value="HTH_CROC1"/>
    <property type="match status" value="1"/>
</dbReference>
<keyword evidence="1" id="KW-0805">Transcription regulation</keyword>
<evidence type="ECO:0000313" key="5">
    <source>
        <dbReference type="EMBL" id="EMP9431341.1"/>
    </source>
</evidence>
<dbReference type="Proteomes" id="UP001495779">
    <property type="component" value="Unassembled WGS sequence"/>
</dbReference>
<protein>
    <submittedName>
        <fullName evidence="5">Helix-turn-helix transcriptional regulator</fullName>
    </submittedName>
</protein>
<reference evidence="5" key="2">
    <citation type="submission" date="2024-02" db="EMBL/GenBank/DDBJ databases">
        <authorList>
            <consortium name="Clinical and Environmental Microbiology Branch: Whole genome sequencing antimicrobial resistance pathogens in the healthcare setting"/>
        </authorList>
    </citation>
    <scope>NUCLEOTIDE SEQUENCE</scope>
    <source>
        <strain evidence="5">2020GO-00142</strain>
    </source>
</reference>
<evidence type="ECO:0000313" key="7">
    <source>
        <dbReference type="Proteomes" id="UP001495779"/>
    </source>
</evidence>
<reference evidence="6 7" key="1">
    <citation type="submission" date="2021-04" db="EMBL/GenBank/DDBJ databases">
        <title>Determining the burden of carbapenem-resistant Enterobacterales from a tertiary public heath setting in Bangladesh: a clinical, epidemiological, and molecular study.</title>
        <authorList>
            <person name="Farzana R."/>
            <person name="Walsh T.R."/>
        </authorList>
    </citation>
    <scope>NUCLEOTIDE SEQUENCE [LARGE SCALE GENOMIC DNA]</scope>
    <source>
        <strain evidence="6">Dmpro_s316</strain>
        <strain evidence="7">dmpro_s316</strain>
    </source>
</reference>
<evidence type="ECO:0000259" key="4">
    <source>
        <dbReference type="PROSITE" id="PS50943"/>
    </source>
</evidence>
<sequence length="102" mass="11808">MKNVNQIVGKEIRKRRKSLGLSGIELADLVGVSQQQISRYERGECNITLDNLLNLAKALETDLICFLHDDIFSIESCVELKKELKKEQKNRIIKHRMANHYL</sequence>
<evidence type="ECO:0000313" key="6">
    <source>
        <dbReference type="EMBL" id="MER5076098.1"/>
    </source>
</evidence>
<dbReference type="SUPFAM" id="SSF47413">
    <property type="entry name" value="lambda repressor-like DNA-binding domains"/>
    <property type="match status" value="1"/>
</dbReference>
<dbReference type="CDD" id="cd00093">
    <property type="entry name" value="HTH_XRE"/>
    <property type="match status" value="1"/>
</dbReference>
<accession>A0AAI9MVE4</accession>
<dbReference type="PANTHER" id="PTHR46797:SF23">
    <property type="entry name" value="HTH-TYPE TRANSCRIPTIONAL REGULATOR SUTR"/>
    <property type="match status" value="1"/>
</dbReference>
<dbReference type="SMART" id="SM00530">
    <property type="entry name" value="HTH_XRE"/>
    <property type="match status" value="1"/>
</dbReference>
<dbReference type="Pfam" id="PF01381">
    <property type="entry name" value="HTH_3"/>
    <property type="match status" value="1"/>
</dbReference>
<dbReference type="AlphaFoldDB" id="A0AAI9MVE4"/>
<dbReference type="Gene3D" id="1.10.260.40">
    <property type="entry name" value="lambda repressor-like DNA-binding domains"/>
    <property type="match status" value="1"/>
</dbReference>
<dbReference type="PANTHER" id="PTHR46797">
    <property type="entry name" value="HTH-TYPE TRANSCRIPTIONAL REGULATOR"/>
    <property type="match status" value="1"/>
</dbReference>
<name>A0AAI9MVE4_PROST</name>
<evidence type="ECO:0000256" key="3">
    <source>
        <dbReference type="ARBA" id="ARBA00023163"/>
    </source>
</evidence>
<dbReference type="EMBL" id="AAZDVE040000002">
    <property type="protein sequence ID" value="EMP9431341.1"/>
    <property type="molecule type" value="Genomic_DNA"/>
</dbReference>
<comment type="caution">
    <text evidence="5">The sequence shown here is derived from an EMBL/GenBank/DDBJ whole genome shotgun (WGS) entry which is preliminary data.</text>
</comment>
<proteinExistence type="predicted"/>
<evidence type="ECO:0000256" key="2">
    <source>
        <dbReference type="ARBA" id="ARBA00023125"/>
    </source>
</evidence>
<dbReference type="GO" id="GO:0005829">
    <property type="term" value="C:cytosol"/>
    <property type="evidence" value="ECO:0007669"/>
    <property type="project" value="TreeGrafter"/>
</dbReference>
<dbReference type="GO" id="GO:0003677">
    <property type="term" value="F:DNA binding"/>
    <property type="evidence" value="ECO:0007669"/>
    <property type="project" value="UniProtKB-KW"/>
</dbReference>
<keyword evidence="2" id="KW-0238">DNA-binding</keyword>
<dbReference type="GO" id="GO:0003700">
    <property type="term" value="F:DNA-binding transcription factor activity"/>
    <property type="evidence" value="ECO:0007669"/>
    <property type="project" value="TreeGrafter"/>
</dbReference>